<dbReference type="AlphaFoldDB" id="A0A923N168"/>
<proteinExistence type="inferred from homology"/>
<dbReference type="InterPro" id="IPR051156">
    <property type="entry name" value="Mito/Outer_Membr_Metalloprot"/>
</dbReference>
<dbReference type="RefSeq" id="WP_187020184.1">
    <property type="nucleotide sequence ID" value="NZ_JACRUK010000042.1"/>
</dbReference>
<keyword evidence="2" id="KW-0479">Metal-binding</keyword>
<keyword evidence="3 6" id="KW-0378">Hydrolase</keyword>
<dbReference type="GO" id="GO:0004222">
    <property type="term" value="F:metalloendopeptidase activity"/>
    <property type="evidence" value="ECO:0007669"/>
    <property type="project" value="InterPro"/>
</dbReference>
<keyword evidence="7" id="KW-1133">Transmembrane helix</keyword>
<keyword evidence="10" id="KW-1185">Reference proteome</keyword>
<dbReference type="GO" id="GO:0051603">
    <property type="term" value="P:proteolysis involved in protein catabolic process"/>
    <property type="evidence" value="ECO:0007669"/>
    <property type="project" value="TreeGrafter"/>
</dbReference>
<dbReference type="CDD" id="cd07332">
    <property type="entry name" value="M48C_Oma1_like"/>
    <property type="match status" value="1"/>
</dbReference>
<keyword evidence="4 6" id="KW-0862">Zinc</keyword>
<evidence type="ECO:0000256" key="6">
    <source>
        <dbReference type="RuleBase" id="RU003983"/>
    </source>
</evidence>
<dbReference type="Proteomes" id="UP000641454">
    <property type="component" value="Unassembled WGS sequence"/>
</dbReference>
<protein>
    <submittedName>
        <fullName evidence="9">M48 family metallopeptidase</fullName>
    </submittedName>
</protein>
<evidence type="ECO:0000313" key="10">
    <source>
        <dbReference type="Proteomes" id="UP000641454"/>
    </source>
</evidence>
<reference evidence="9 10" key="1">
    <citation type="submission" date="2020-08" db="EMBL/GenBank/DDBJ databases">
        <title>Description of novel Flavobacterium F-392 isolate.</title>
        <authorList>
            <person name="Saticioglu I.B."/>
            <person name="Duman M."/>
            <person name="Altun S."/>
        </authorList>
    </citation>
    <scope>NUCLEOTIDE SEQUENCE [LARGE SCALE GENOMIC DNA]</scope>
    <source>
        <strain evidence="9 10">F-392</strain>
    </source>
</reference>
<keyword evidence="5 6" id="KW-0482">Metalloprotease</keyword>
<dbReference type="GO" id="GO:0046872">
    <property type="term" value="F:metal ion binding"/>
    <property type="evidence" value="ECO:0007669"/>
    <property type="project" value="UniProtKB-KW"/>
</dbReference>
<dbReference type="InterPro" id="IPR001915">
    <property type="entry name" value="Peptidase_M48"/>
</dbReference>
<evidence type="ECO:0000256" key="2">
    <source>
        <dbReference type="ARBA" id="ARBA00022723"/>
    </source>
</evidence>
<evidence type="ECO:0000256" key="4">
    <source>
        <dbReference type="ARBA" id="ARBA00022833"/>
    </source>
</evidence>
<accession>A0A923N168</accession>
<dbReference type="PANTHER" id="PTHR22726:SF1">
    <property type="entry name" value="METALLOENDOPEPTIDASE OMA1, MITOCHONDRIAL"/>
    <property type="match status" value="1"/>
</dbReference>
<keyword evidence="1 6" id="KW-0645">Protease</keyword>
<dbReference type="Pfam" id="PF01435">
    <property type="entry name" value="Peptidase_M48"/>
    <property type="match status" value="1"/>
</dbReference>
<organism evidence="9 10">
    <name type="scientific">Flavobacterium muglaense</name>
    <dbReference type="NCBI Taxonomy" id="2764716"/>
    <lineage>
        <taxon>Bacteria</taxon>
        <taxon>Pseudomonadati</taxon>
        <taxon>Bacteroidota</taxon>
        <taxon>Flavobacteriia</taxon>
        <taxon>Flavobacteriales</taxon>
        <taxon>Flavobacteriaceae</taxon>
        <taxon>Flavobacterium</taxon>
    </lineage>
</organism>
<dbReference type="GO" id="GO:0016020">
    <property type="term" value="C:membrane"/>
    <property type="evidence" value="ECO:0007669"/>
    <property type="project" value="TreeGrafter"/>
</dbReference>
<evidence type="ECO:0000259" key="8">
    <source>
        <dbReference type="Pfam" id="PF01435"/>
    </source>
</evidence>
<dbReference type="PANTHER" id="PTHR22726">
    <property type="entry name" value="METALLOENDOPEPTIDASE OMA1"/>
    <property type="match status" value="1"/>
</dbReference>
<evidence type="ECO:0000313" key="9">
    <source>
        <dbReference type="EMBL" id="MBC5845521.1"/>
    </source>
</evidence>
<dbReference type="EMBL" id="JACRUL010000041">
    <property type="protein sequence ID" value="MBC5845521.1"/>
    <property type="molecule type" value="Genomic_DNA"/>
</dbReference>
<comment type="similarity">
    <text evidence="6">Belongs to the peptidase M48 family.</text>
</comment>
<gene>
    <name evidence="9" type="ORF">H8R25_13885</name>
</gene>
<sequence>MMLQAEAILYDGKSSVPQNIIVFLDKYKHALSFQTTKDAKNEWHIKDIVFETLDTGLQLQYQGTDAVQIIKISDTDFINKIKVFRKENGHENWYEKLINSGFKTHVLLALLIFTLIGLTYVYVIPWFGEKAVVIIPESYDNTLGSSFVEQSLLFSEVDSAKTKSLNAFANELQLNNTKPLHFIYVNEDVVNAFALPDGTIVVYSGIVNKMEDYDELVALLGHESAHVNSRHAMKMLCRNLSGYIFISAILGDTNGVMAVIGDNVNSLQSLSFSRKFEEEADLKGLEIVTKNNVDPNGMSNLFKRLQSNGKMTIPQFLSSHPMTEERIKYINMLNKGKKHKIQENVKLKTLFQELKE</sequence>
<evidence type="ECO:0000256" key="7">
    <source>
        <dbReference type="SAM" id="Phobius"/>
    </source>
</evidence>
<keyword evidence="7" id="KW-0472">Membrane</keyword>
<comment type="caution">
    <text evidence="9">The sequence shown here is derived from an EMBL/GenBank/DDBJ whole genome shotgun (WGS) entry which is preliminary data.</text>
</comment>
<evidence type="ECO:0000256" key="1">
    <source>
        <dbReference type="ARBA" id="ARBA00022670"/>
    </source>
</evidence>
<evidence type="ECO:0000256" key="3">
    <source>
        <dbReference type="ARBA" id="ARBA00022801"/>
    </source>
</evidence>
<comment type="cofactor">
    <cofactor evidence="6">
        <name>Zn(2+)</name>
        <dbReference type="ChEBI" id="CHEBI:29105"/>
    </cofactor>
    <text evidence="6">Binds 1 zinc ion per subunit.</text>
</comment>
<feature type="transmembrane region" description="Helical" evidence="7">
    <location>
        <begin position="106"/>
        <end position="128"/>
    </location>
</feature>
<feature type="domain" description="Peptidase M48" evidence="8">
    <location>
        <begin position="166"/>
        <end position="330"/>
    </location>
</feature>
<keyword evidence="7" id="KW-0812">Transmembrane</keyword>
<dbReference type="Gene3D" id="3.30.2010.10">
    <property type="entry name" value="Metalloproteases ('zincins'), catalytic domain"/>
    <property type="match status" value="1"/>
</dbReference>
<evidence type="ECO:0000256" key="5">
    <source>
        <dbReference type="ARBA" id="ARBA00023049"/>
    </source>
</evidence>
<name>A0A923N168_9FLAO</name>